<dbReference type="EMBL" id="CH445365">
    <property type="protein sequence ID" value="EAT76768.1"/>
    <property type="molecule type" value="Genomic_DNA"/>
</dbReference>
<gene>
    <name evidence="1" type="ORF">SNOG_15930</name>
</gene>
<sequence length="45" mass="5084">MALIGPLILVSNFPEVFSSRDVIQYAVLYWGTLRNDTNSTLLELL</sequence>
<organism evidence="1 2">
    <name type="scientific">Phaeosphaeria nodorum (strain SN15 / ATCC MYA-4574 / FGSC 10173)</name>
    <name type="common">Glume blotch fungus</name>
    <name type="synonym">Parastagonospora nodorum</name>
    <dbReference type="NCBI Taxonomy" id="321614"/>
    <lineage>
        <taxon>Eukaryota</taxon>
        <taxon>Fungi</taxon>
        <taxon>Dikarya</taxon>
        <taxon>Ascomycota</taxon>
        <taxon>Pezizomycotina</taxon>
        <taxon>Dothideomycetes</taxon>
        <taxon>Pleosporomycetidae</taxon>
        <taxon>Pleosporales</taxon>
        <taxon>Pleosporineae</taxon>
        <taxon>Phaeosphaeriaceae</taxon>
        <taxon>Parastagonospora</taxon>
    </lineage>
</organism>
<reference evidence="2" key="1">
    <citation type="journal article" date="2007" name="Plant Cell">
        <title>Dothideomycete-plant interactions illuminated by genome sequencing and EST analysis of the wheat pathogen Stagonospora nodorum.</title>
        <authorList>
            <person name="Hane J.K."/>
            <person name="Lowe R.G."/>
            <person name="Solomon P.S."/>
            <person name="Tan K.C."/>
            <person name="Schoch C.L."/>
            <person name="Spatafora J.W."/>
            <person name="Crous P.W."/>
            <person name="Kodira C."/>
            <person name="Birren B.W."/>
            <person name="Galagan J.E."/>
            <person name="Torriani S.F."/>
            <person name="McDonald B.A."/>
            <person name="Oliver R.P."/>
        </authorList>
    </citation>
    <scope>NUCLEOTIDE SEQUENCE [LARGE SCALE GENOMIC DNA]</scope>
    <source>
        <strain evidence="2">SN15 / ATCC MYA-4574 / FGSC 10173</strain>
    </source>
</reference>
<dbReference type="AlphaFoldDB" id="Q0TXB7"/>
<dbReference type="KEGG" id="pno:SNOG_15930"/>
<evidence type="ECO:0000313" key="2">
    <source>
        <dbReference type="Proteomes" id="UP000001055"/>
    </source>
</evidence>
<evidence type="ECO:0000313" key="1">
    <source>
        <dbReference type="EMBL" id="EAT76768.1"/>
    </source>
</evidence>
<protein>
    <submittedName>
        <fullName evidence="1">Uncharacterized protein</fullName>
    </submittedName>
</protein>
<dbReference type="Proteomes" id="UP000001055">
    <property type="component" value="Unassembled WGS sequence"/>
</dbReference>
<dbReference type="HOGENOM" id="CLU_3207835_0_0_1"/>
<proteinExistence type="predicted"/>
<dbReference type="InParanoid" id="Q0TXB7"/>
<name>Q0TXB7_PHANO</name>
<accession>Q0TXB7</accession>
<dbReference type="GeneID" id="5982993"/>
<dbReference type="RefSeq" id="XP_001806063.1">
    <property type="nucleotide sequence ID" value="XM_001806011.1"/>
</dbReference>